<dbReference type="SUPFAM" id="SSF56219">
    <property type="entry name" value="DNase I-like"/>
    <property type="match status" value="1"/>
</dbReference>
<dbReference type="GO" id="GO:0007508">
    <property type="term" value="P:larval heart development"/>
    <property type="evidence" value="ECO:0007669"/>
    <property type="project" value="TreeGrafter"/>
</dbReference>
<dbReference type="PANTHER" id="PTHR33395:SF22">
    <property type="entry name" value="REVERSE TRANSCRIPTASE DOMAIN-CONTAINING PROTEIN"/>
    <property type="match status" value="1"/>
</dbReference>
<protein>
    <submittedName>
        <fullName evidence="4">Endo/exonuclease/phosphatase domain-containing protein</fullName>
    </submittedName>
</protein>
<proteinExistence type="predicted"/>
<evidence type="ECO:0000313" key="2">
    <source>
        <dbReference type="EMBL" id="VDM06247.1"/>
    </source>
</evidence>
<dbReference type="WBParaSite" id="SSLN_0002059801-mRNA-1">
    <property type="protein sequence ID" value="SSLN_0002059801-mRNA-1"/>
    <property type="gene ID" value="SSLN_0002059801"/>
</dbReference>
<dbReference type="EMBL" id="UYSU01049935">
    <property type="protein sequence ID" value="VDM06247.1"/>
    <property type="molecule type" value="Genomic_DNA"/>
</dbReference>
<dbReference type="OrthoDB" id="6778856at2759"/>
<reference evidence="2 3" key="2">
    <citation type="submission" date="2018-11" db="EMBL/GenBank/DDBJ databases">
        <authorList>
            <consortium name="Pathogen Informatics"/>
        </authorList>
    </citation>
    <scope>NUCLEOTIDE SEQUENCE [LARGE SCALE GENOMIC DNA]</scope>
    <source>
        <strain evidence="2 3">NST_G2</strain>
    </source>
</reference>
<reference evidence="4" key="1">
    <citation type="submission" date="2016-06" db="UniProtKB">
        <authorList>
            <consortium name="WormBaseParasite"/>
        </authorList>
    </citation>
    <scope>IDENTIFICATION</scope>
</reference>
<dbReference type="GO" id="GO:0061343">
    <property type="term" value="P:cell adhesion involved in heart morphogenesis"/>
    <property type="evidence" value="ECO:0007669"/>
    <property type="project" value="TreeGrafter"/>
</dbReference>
<accession>A0A183TTR3</accession>
<dbReference type="Gene3D" id="3.60.10.10">
    <property type="entry name" value="Endonuclease/exonuclease/phosphatase"/>
    <property type="match status" value="1"/>
</dbReference>
<dbReference type="GO" id="GO:0003824">
    <property type="term" value="F:catalytic activity"/>
    <property type="evidence" value="ECO:0007669"/>
    <property type="project" value="InterPro"/>
</dbReference>
<feature type="domain" description="Endonuclease/exonuclease/phosphatase" evidence="1">
    <location>
        <begin position="26"/>
        <end position="141"/>
    </location>
</feature>
<keyword evidence="3" id="KW-1185">Reference proteome</keyword>
<dbReference type="InterPro" id="IPR005135">
    <property type="entry name" value="Endo/exonuclease/phosphatase"/>
</dbReference>
<dbReference type="Proteomes" id="UP000275846">
    <property type="component" value="Unassembled WGS sequence"/>
</dbReference>
<name>A0A183TTR3_SCHSO</name>
<dbReference type="GO" id="GO:0031012">
    <property type="term" value="C:extracellular matrix"/>
    <property type="evidence" value="ECO:0007669"/>
    <property type="project" value="TreeGrafter"/>
</dbReference>
<organism evidence="4">
    <name type="scientific">Schistocephalus solidus</name>
    <name type="common">Tapeworm</name>
    <dbReference type="NCBI Taxonomy" id="70667"/>
    <lineage>
        <taxon>Eukaryota</taxon>
        <taxon>Metazoa</taxon>
        <taxon>Spiralia</taxon>
        <taxon>Lophotrochozoa</taxon>
        <taxon>Platyhelminthes</taxon>
        <taxon>Cestoda</taxon>
        <taxon>Eucestoda</taxon>
        <taxon>Diphyllobothriidea</taxon>
        <taxon>Diphyllobothriidae</taxon>
        <taxon>Schistocephalus</taxon>
    </lineage>
</organism>
<evidence type="ECO:0000259" key="1">
    <source>
        <dbReference type="Pfam" id="PF14529"/>
    </source>
</evidence>
<dbReference type="Pfam" id="PF14529">
    <property type="entry name" value="Exo_endo_phos_2"/>
    <property type="match status" value="1"/>
</dbReference>
<dbReference type="InterPro" id="IPR036691">
    <property type="entry name" value="Endo/exonu/phosph_ase_sf"/>
</dbReference>
<evidence type="ECO:0000313" key="4">
    <source>
        <dbReference type="WBParaSite" id="SSLN_0002059801-mRNA-1"/>
    </source>
</evidence>
<dbReference type="AlphaFoldDB" id="A0A183TTR3"/>
<sequence>MTEKISNGTEVIWLKIKTRVSQSLEIMFLYRPPGTDTDADTCLLENINEISSRPEVVLMGDFNAPSIRWNDLQAQSSKFSFDYRLLKTTLEALCTHHVFVSTRARGGKKASCLDLVFTKDPDSIDKVHCLPPLDRSDHAVVS</sequence>
<evidence type="ECO:0000313" key="3">
    <source>
        <dbReference type="Proteomes" id="UP000275846"/>
    </source>
</evidence>
<dbReference type="PANTHER" id="PTHR33395">
    <property type="entry name" value="TRANSCRIPTASE, PUTATIVE-RELATED-RELATED"/>
    <property type="match status" value="1"/>
</dbReference>
<gene>
    <name evidence="2" type="ORF">SSLN_LOCUS19861</name>
</gene>